<comment type="catalytic activity">
    <reaction evidence="5">
        <text>(5R)-5-hydroxy-L-lysine + GTP = (5R)-5-phosphooxy-L-lysine + GDP + H(+)</text>
        <dbReference type="Rhea" id="RHEA:19049"/>
        <dbReference type="ChEBI" id="CHEBI:15378"/>
        <dbReference type="ChEBI" id="CHEBI:37565"/>
        <dbReference type="ChEBI" id="CHEBI:57882"/>
        <dbReference type="ChEBI" id="CHEBI:58189"/>
        <dbReference type="ChEBI" id="CHEBI:58357"/>
        <dbReference type="EC" id="2.7.1.81"/>
    </reaction>
</comment>
<feature type="domain" description="Aminoglycoside phosphotransferase" evidence="10">
    <location>
        <begin position="147"/>
        <end position="375"/>
    </location>
</feature>
<dbReference type="InterPro" id="IPR002575">
    <property type="entry name" value="Aminoglycoside_PTrfase"/>
</dbReference>
<evidence type="ECO:0000259" key="10">
    <source>
        <dbReference type="Pfam" id="PF01636"/>
    </source>
</evidence>
<evidence type="ECO:0000256" key="5">
    <source>
        <dbReference type="ARBA" id="ARBA00036820"/>
    </source>
</evidence>
<evidence type="ECO:0000256" key="4">
    <source>
        <dbReference type="ARBA" id="ARBA00022777"/>
    </source>
</evidence>
<name>A0A4Q2UDN0_9HYPH</name>
<evidence type="ECO:0000313" key="11">
    <source>
        <dbReference type="EMBL" id="RYC33411.1"/>
    </source>
</evidence>
<comment type="caution">
    <text evidence="11">The sequence shown here is derived from an EMBL/GenBank/DDBJ whole genome shotgun (WGS) entry which is preliminary data.</text>
</comment>
<dbReference type="InterPro" id="IPR011009">
    <property type="entry name" value="Kinase-like_dom_sf"/>
</dbReference>
<keyword evidence="3" id="KW-0808">Transferase</keyword>
<feature type="region of interest" description="Disordered" evidence="9">
    <location>
        <begin position="35"/>
        <end position="112"/>
    </location>
</feature>
<keyword evidence="2" id="KW-0963">Cytoplasm</keyword>
<evidence type="ECO:0000256" key="1">
    <source>
        <dbReference type="ARBA" id="ARBA00004496"/>
    </source>
</evidence>
<proteinExistence type="predicted"/>
<protein>
    <recommendedName>
        <fullName evidence="8">Hydroxylysine kinase</fullName>
        <ecNumber evidence="7">2.7.1.81</ecNumber>
    </recommendedName>
</protein>
<accession>A0A4Q2UDN0</accession>
<dbReference type="GO" id="GO:0047992">
    <property type="term" value="F:hydroxylysine kinase activity"/>
    <property type="evidence" value="ECO:0007669"/>
    <property type="project" value="UniProtKB-EC"/>
</dbReference>
<keyword evidence="12" id="KW-1185">Reference proteome</keyword>
<evidence type="ECO:0000313" key="12">
    <source>
        <dbReference type="Proteomes" id="UP000290759"/>
    </source>
</evidence>
<dbReference type="PANTHER" id="PTHR21064">
    <property type="entry name" value="AMINOGLYCOSIDE PHOSPHOTRANSFERASE DOMAIN-CONTAINING PROTEIN-RELATED"/>
    <property type="match status" value="1"/>
</dbReference>
<dbReference type="EMBL" id="QYBB01000002">
    <property type="protein sequence ID" value="RYC33411.1"/>
    <property type="molecule type" value="Genomic_DNA"/>
</dbReference>
<reference evidence="11 12" key="2">
    <citation type="submission" date="2019-02" db="EMBL/GenBank/DDBJ databases">
        <title>'Lichenibacterium ramalinii' gen. nov. sp. nov., 'Lichenibacterium minor' gen. nov. sp. nov.</title>
        <authorList>
            <person name="Pankratov T."/>
        </authorList>
    </citation>
    <scope>NUCLEOTIDE SEQUENCE [LARGE SCALE GENOMIC DNA]</scope>
    <source>
        <strain evidence="11 12">RmlP026</strain>
    </source>
</reference>
<sequence>MERVMVRCLLERRTTLAQADVRGLAHERPLLPYREGRQDRVGEPTRSCLGRVPGGSGAGRRAGAQPRPARRAGARSPGRARPPPRPLTRGAGRGFLPDTSTRAPPMHPSPTGMDLLTTPPPAAGEAEVVDALQVHYGLAARVSALPGERDRNLLVRCADGRHAVLKLSNAADTAEARALGRAVLLHLDGRGPPFAVPRLIPTRAGAESCTVGDAEAVLTTFVAGRPWDARPPSAALRRAVGGAAAALGAALRGFDHPAARRSLPWDLMRLDRMAPVADAMADRRRGDWLADFIARFAAELRPAAAALPAAAVHNDLNGSNVLLRDGADAVAGVIDFGDLLHGPRVVDLAVACTYGLGDADPAEAVADFAEGWARAAPLAEAEAEALFDLAVARLALRVLMYEWRAVQACDDRGYAMRHASAAYLALDHVMALPRHRGRERVLARLGVRRGGPGSRPGTMP</sequence>
<dbReference type="InterPro" id="IPR050249">
    <property type="entry name" value="Pseudomonas-type_ThrB"/>
</dbReference>
<dbReference type="EC" id="2.7.1.81" evidence="7"/>
<evidence type="ECO:0000256" key="8">
    <source>
        <dbReference type="ARBA" id="ARBA00040505"/>
    </source>
</evidence>
<dbReference type="PANTHER" id="PTHR21064:SF1">
    <property type="entry name" value="HYDROXYLYSINE KINASE"/>
    <property type="match status" value="1"/>
</dbReference>
<evidence type="ECO:0000256" key="9">
    <source>
        <dbReference type="SAM" id="MobiDB-lite"/>
    </source>
</evidence>
<dbReference type="Pfam" id="PF01636">
    <property type="entry name" value="APH"/>
    <property type="match status" value="1"/>
</dbReference>
<dbReference type="AlphaFoldDB" id="A0A4Q2UDN0"/>
<gene>
    <name evidence="11" type="ORF">D3273_02750</name>
</gene>
<organism evidence="11 12">
    <name type="scientific">Lichenibacterium minor</name>
    <dbReference type="NCBI Taxonomy" id="2316528"/>
    <lineage>
        <taxon>Bacteria</taxon>
        <taxon>Pseudomonadati</taxon>
        <taxon>Pseudomonadota</taxon>
        <taxon>Alphaproteobacteria</taxon>
        <taxon>Hyphomicrobiales</taxon>
        <taxon>Lichenihabitantaceae</taxon>
        <taxon>Lichenibacterium</taxon>
    </lineage>
</organism>
<comment type="function">
    <text evidence="6">Catalyzes the GTP-dependent phosphorylation of 5-hydroxy-L-lysine.</text>
</comment>
<reference evidence="11 12" key="1">
    <citation type="submission" date="2018-12" db="EMBL/GenBank/DDBJ databases">
        <authorList>
            <person name="Grouzdev D.S."/>
            <person name="Krutkina M.S."/>
        </authorList>
    </citation>
    <scope>NUCLEOTIDE SEQUENCE [LARGE SCALE GENOMIC DNA]</scope>
    <source>
        <strain evidence="11 12">RmlP026</strain>
    </source>
</reference>
<evidence type="ECO:0000256" key="6">
    <source>
        <dbReference type="ARBA" id="ARBA00037368"/>
    </source>
</evidence>
<dbReference type="GO" id="GO:0005737">
    <property type="term" value="C:cytoplasm"/>
    <property type="evidence" value="ECO:0007669"/>
    <property type="project" value="UniProtKB-SubCell"/>
</dbReference>
<dbReference type="OrthoDB" id="156345at2"/>
<evidence type="ECO:0000256" key="3">
    <source>
        <dbReference type="ARBA" id="ARBA00022679"/>
    </source>
</evidence>
<evidence type="ECO:0000256" key="2">
    <source>
        <dbReference type="ARBA" id="ARBA00022490"/>
    </source>
</evidence>
<dbReference type="SUPFAM" id="SSF56112">
    <property type="entry name" value="Protein kinase-like (PK-like)"/>
    <property type="match status" value="1"/>
</dbReference>
<dbReference type="Gene3D" id="3.90.1200.10">
    <property type="match status" value="1"/>
</dbReference>
<dbReference type="Proteomes" id="UP000290759">
    <property type="component" value="Unassembled WGS sequence"/>
</dbReference>
<keyword evidence="4" id="KW-0418">Kinase</keyword>
<evidence type="ECO:0000256" key="7">
    <source>
        <dbReference type="ARBA" id="ARBA00038873"/>
    </source>
</evidence>
<comment type="subcellular location">
    <subcellularLocation>
        <location evidence="1">Cytoplasm</location>
    </subcellularLocation>
</comment>